<evidence type="ECO:0000256" key="2">
    <source>
        <dbReference type="ARBA" id="ARBA00022679"/>
    </source>
</evidence>
<dbReference type="GO" id="GO:0008360">
    <property type="term" value="P:regulation of cell shape"/>
    <property type="evidence" value="ECO:0007669"/>
    <property type="project" value="UniProtKB-KW"/>
</dbReference>
<evidence type="ECO:0008006" key="9">
    <source>
        <dbReference type="Google" id="ProtNLM"/>
    </source>
</evidence>
<dbReference type="SUPFAM" id="SSF55729">
    <property type="entry name" value="Acyl-CoA N-acyltransferases (Nat)"/>
    <property type="match status" value="2"/>
</dbReference>
<proteinExistence type="inferred from homology"/>
<sequence length="356" mass="41921">MAVKIINDHFDKNLFNNKAFHPLQSWSWGEARKQMGIEVLRIGEFSTVGTIHELSLQNVYQLTFHKLPLTSYKIGYLPRSVLPSEEVLEFIYDYGEVNKIIFVKIEPYEEISNIKYQISQLHPRASMGEAKIQIKNQKLIKSKHPLFPEWTQILDLRQSDGELLKNMHHKTRYNIKLAEKKGVIVKETSDGKGFKIFSQLYFETCNRQKYFGHTPRYHQIIWNNLKNNISHILIAFYKDIPLAAYELFFYKDTLYYVYGGTSEQYRNLMASNLLMWEAIKLGKKMGAKKLDMWGSLPPNYSQNHSWAGFTRFKKGFGGKFTQFIGSYDLIVSPIQYQIYNIFYLGRQIYLRLKKEL</sequence>
<dbReference type="GO" id="GO:0009252">
    <property type="term" value="P:peptidoglycan biosynthetic process"/>
    <property type="evidence" value="ECO:0007669"/>
    <property type="project" value="UniProtKB-KW"/>
</dbReference>
<dbReference type="PANTHER" id="PTHR36174">
    <property type="entry name" value="LIPID II:GLYCINE GLYCYLTRANSFERASE"/>
    <property type="match status" value="1"/>
</dbReference>
<accession>A0A2M8GN75</accession>
<dbReference type="GO" id="GO:0016755">
    <property type="term" value="F:aminoacyltransferase activity"/>
    <property type="evidence" value="ECO:0007669"/>
    <property type="project" value="InterPro"/>
</dbReference>
<dbReference type="PROSITE" id="PS51191">
    <property type="entry name" value="FEMABX"/>
    <property type="match status" value="1"/>
</dbReference>
<keyword evidence="2" id="KW-0808">Transferase</keyword>
<evidence type="ECO:0000313" key="7">
    <source>
        <dbReference type="EMBL" id="PJC81986.1"/>
    </source>
</evidence>
<reference evidence="8" key="1">
    <citation type="submission" date="2017-09" db="EMBL/GenBank/DDBJ databases">
        <title>Depth-based differentiation of microbial function through sediment-hosted aquifers and enrichment of novel symbionts in the deep terrestrial subsurface.</title>
        <authorList>
            <person name="Probst A.J."/>
            <person name="Ladd B."/>
            <person name="Jarett J.K."/>
            <person name="Geller-Mcgrath D.E."/>
            <person name="Sieber C.M.K."/>
            <person name="Emerson J.B."/>
            <person name="Anantharaman K."/>
            <person name="Thomas B.C."/>
            <person name="Malmstrom R."/>
            <person name="Stieglmeier M."/>
            <person name="Klingl A."/>
            <person name="Woyke T."/>
            <person name="Ryan C.M."/>
            <person name="Banfield J.F."/>
        </authorList>
    </citation>
    <scope>NUCLEOTIDE SEQUENCE [LARGE SCALE GENOMIC DNA]</scope>
</reference>
<keyword evidence="4" id="KW-0573">Peptidoglycan synthesis</keyword>
<comment type="caution">
    <text evidence="7">The sequence shown here is derived from an EMBL/GenBank/DDBJ whole genome shotgun (WGS) entry which is preliminary data.</text>
</comment>
<name>A0A2M8GN75_9BACT</name>
<protein>
    <recommendedName>
        <fullName evidence="9">Peptidoglycan bridge formation protein FemAB</fullName>
    </recommendedName>
</protein>
<dbReference type="InterPro" id="IPR050644">
    <property type="entry name" value="PG_Glycine_Bridge_Synth"/>
</dbReference>
<evidence type="ECO:0000256" key="3">
    <source>
        <dbReference type="ARBA" id="ARBA00022960"/>
    </source>
</evidence>
<comment type="similarity">
    <text evidence="1">Belongs to the FemABX family.</text>
</comment>
<evidence type="ECO:0000256" key="1">
    <source>
        <dbReference type="ARBA" id="ARBA00009943"/>
    </source>
</evidence>
<dbReference type="GO" id="GO:0071555">
    <property type="term" value="P:cell wall organization"/>
    <property type="evidence" value="ECO:0007669"/>
    <property type="project" value="UniProtKB-KW"/>
</dbReference>
<dbReference type="InterPro" id="IPR003447">
    <property type="entry name" value="FEMABX"/>
</dbReference>
<dbReference type="InterPro" id="IPR016181">
    <property type="entry name" value="Acyl_CoA_acyltransferase"/>
</dbReference>
<evidence type="ECO:0000256" key="6">
    <source>
        <dbReference type="ARBA" id="ARBA00023316"/>
    </source>
</evidence>
<keyword evidence="5" id="KW-0012">Acyltransferase</keyword>
<evidence type="ECO:0000256" key="5">
    <source>
        <dbReference type="ARBA" id="ARBA00023315"/>
    </source>
</evidence>
<dbReference type="Gene3D" id="3.40.630.30">
    <property type="match status" value="1"/>
</dbReference>
<organism evidence="7 8">
    <name type="scientific">Candidatus Roizmanbacteria bacterium CG_4_8_14_3_um_filter_36_10</name>
    <dbReference type="NCBI Taxonomy" id="1974834"/>
    <lineage>
        <taxon>Bacteria</taxon>
        <taxon>Candidatus Roizmaniibacteriota</taxon>
    </lineage>
</organism>
<keyword evidence="3" id="KW-0133">Cell shape</keyword>
<dbReference type="AlphaFoldDB" id="A0A2M8GN75"/>
<dbReference type="PANTHER" id="PTHR36174:SF1">
    <property type="entry name" value="LIPID II:GLYCINE GLYCYLTRANSFERASE"/>
    <property type="match status" value="1"/>
</dbReference>
<dbReference type="Pfam" id="PF02388">
    <property type="entry name" value="FemAB"/>
    <property type="match status" value="2"/>
</dbReference>
<keyword evidence="6" id="KW-0961">Cell wall biogenesis/degradation</keyword>
<evidence type="ECO:0000256" key="4">
    <source>
        <dbReference type="ARBA" id="ARBA00022984"/>
    </source>
</evidence>
<dbReference type="EMBL" id="PFQK01000034">
    <property type="protein sequence ID" value="PJC81986.1"/>
    <property type="molecule type" value="Genomic_DNA"/>
</dbReference>
<gene>
    <name evidence="7" type="ORF">CO007_01845</name>
</gene>
<dbReference type="Proteomes" id="UP000229370">
    <property type="component" value="Unassembled WGS sequence"/>
</dbReference>
<evidence type="ECO:0000313" key="8">
    <source>
        <dbReference type="Proteomes" id="UP000229370"/>
    </source>
</evidence>